<evidence type="ECO:0000313" key="7">
    <source>
        <dbReference type="EMBL" id="ADP78353.1"/>
    </source>
</evidence>
<dbReference type="KEGG" id="fri:FraEuI1c_0267"/>
<evidence type="ECO:0000313" key="8">
    <source>
        <dbReference type="Proteomes" id="UP000002484"/>
    </source>
</evidence>
<dbReference type="InterPro" id="IPR013785">
    <property type="entry name" value="Aldolase_TIM"/>
</dbReference>
<dbReference type="GO" id="GO:0051536">
    <property type="term" value="F:iron-sulfur cluster binding"/>
    <property type="evidence" value="ECO:0007669"/>
    <property type="project" value="UniProtKB-KW"/>
</dbReference>
<dbReference type="SFLD" id="SFLDG01067">
    <property type="entry name" value="SPASM/twitch_domain_containing"/>
    <property type="match status" value="1"/>
</dbReference>
<dbReference type="PANTHER" id="PTHR11228">
    <property type="entry name" value="RADICAL SAM DOMAIN PROTEIN"/>
    <property type="match status" value="1"/>
</dbReference>
<dbReference type="InParanoid" id="E3J662"/>
<name>E3J662_PSEI1</name>
<dbReference type="CDD" id="cd01335">
    <property type="entry name" value="Radical_SAM"/>
    <property type="match status" value="1"/>
</dbReference>
<evidence type="ECO:0000256" key="5">
    <source>
        <dbReference type="SAM" id="MobiDB-lite"/>
    </source>
</evidence>
<evidence type="ECO:0000256" key="4">
    <source>
        <dbReference type="ARBA" id="ARBA00023014"/>
    </source>
</evidence>
<reference evidence="7 8" key="1">
    <citation type="submission" date="2010-10" db="EMBL/GenBank/DDBJ databases">
        <title>Complete sequence of Frankia sp. EuI1c.</title>
        <authorList>
            <consortium name="US DOE Joint Genome Institute"/>
            <person name="Lucas S."/>
            <person name="Copeland A."/>
            <person name="Lapidus A."/>
            <person name="Cheng J.-F."/>
            <person name="Bruce D."/>
            <person name="Goodwin L."/>
            <person name="Pitluck S."/>
            <person name="Chertkov O."/>
            <person name="Detter J.C."/>
            <person name="Han C."/>
            <person name="Tapia R."/>
            <person name="Land M."/>
            <person name="Hauser L."/>
            <person name="Jeffries C."/>
            <person name="Kyrpides N."/>
            <person name="Ivanova N."/>
            <person name="Mikhailova N."/>
            <person name="Beauchemin N."/>
            <person name="Sen A."/>
            <person name="Sur S.A."/>
            <person name="Gtari M."/>
            <person name="Wall L."/>
            <person name="Tisa L."/>
            <person name="Woyke T."/>
        </authorList>
    </citation>
    <scope>NUCLEOTIDE SEQUENCE [LARGE SCALE GENOMIC DNA]</scope>
    <source>
        <strain evidence="8">DSM 45817 / CECT 9037 / EuI1c</strain>
    </source>
</reference>
<keyword evidence="8" id="KW-1185">Reference proteome</keyword>
<dbReference type="SFLD" id="SFLDG01216">
    <property type="entry name" value="thioether_bond_formation_requi"/>
    <property type="match status" value="1"/>
</dbReference>
<feature type="domain" description="Radical SAM core" evidence="6">
    <location>
        <begin position="17"/>
        <end position="165"/>
    </location>
</feature>
<evidence type="ECO:0000256" key="3">
    <source>
        <dbReference type="ARBA" id="ARBA00023004"/>
    </source>
</evidence>
<accession>E3J662</accession>
<dbReference type="HOGENOM" id="CLU_080175_0_0_11"/>
<dbReference type="RefSeq" id="WP_013421476.1">
    <property type="nucleotide sequence ID" value="NC_014666.1"/>
</dbReference>
<gene>
    <name evidence="7" type="ordered locus">FraEuI1c_0267</name>
</gene>
<dbReference type="PANTHER" id="PTHR11228:SF7">
    <property type="entry name" value="PQQA PEPTIDE CYCLASE"/>
    <property type="match status" value="1"/>
</dbReference>
<sequence length="286" mass="29982">MTLVDDRPSTLRTVQLELTGRCPLACQHCLTSSSPTTAHGSMTPADWLDVVDQVAAAGTPTVQLIGGEPTASPAFGRVLERALGLGRQVEVFSNLHFPAQLWPVLDRPGVTLATSYYDTDPTVHDRVTGRAGSHARTRARIVEALARHVPIRVEIIEVIDGQNLDATRAELLGLGLPADRIHVDRTRLVGRAAGGEAFDPGELCGRCGHGKAAVLPDGTLAPCVMARALAAGDVRTAPLAELLTREVWRAAVAAVPPRASSGCSPDDSACGPDSEACGPDYPEVGA</sequence>
<dbReference type="Gene3D" id="3.20.20.70">
    <property type="entry name" value="Aldolase class I"/>
    <property type="match status" value="1"/>
</dbReference>
<dbReference type="EMBL" id="CP002299">
    <property type="protein sequence ID" value="ADP78353.1"/>
    <property type="molecule type" value="Genomic_DNA"/>
</dbReference>
<feature type="region of interest" description="Disordered" evidence="5">
    <location>
        <begin position="257"/>
        <end position="286"/>
    </location>
</feature>
<protein>
    <submittedName>
        <fullName evidence="7">Radical SAM domain protein</fullName>
    </submittedName>
</protein>
<dbReference type="GO" id="GO:0003824">
    <property type="term" value="F:catalytic activity"/>
    <property type="evidence" value="ECO:0007669"/>
    <property type="project" value="InterPro"/>
</dbReference>
<dbReference type="eggNOG" id="COG0535">
    <property type="taxonomic scope" value="Bacteria"/>
</dbReference>
<organism evidence="7 8">
    <name type="scientific">Pseudofrankia inefficax (strain DSM 45817 / CECT 9037 / DDB 130130 / EuI1c)</name>
    <name type="common">Frankia inefficax</name>
    <dbReference type="NCBI Taxonomy" id="298654"/>
    <lineage>
        <taxon>Bacteria</taxon>
        <taxon>Bacillati</taxon>
        <taxon>Actinomycetota</taxon>
        <taxon>Actinomycetes</taxon>
        <taxon>Frankiales</taxon>
        <taxon>Frankiaceae</taxon>
        <taxon>Pseudofrankia</taxon>
    </lineage>
</organism>
<dbReference type="SUPFAM" id="SSF102114">
    <property type="entry name" value="Radical SAM enzymes"/>
    <property type="match status" value="1"/>
</dbReference>
<dbReference type="Pfam" id="PF04055">
    <property type="entry name" value="Radical_SAM"/>
    <property type="match status" value="1"/>
</dbReference>
<dbReference type="InterPro" id="IPR007197">
    <property type="entry name" value="rSAM"/>
</dbReference>
<keyword evidence="2" id="KW-0479">Metal-binding</keyword>
<keyword evidence="3" id="KW-0408">Iron</keyword>
<dbReference type="OrthoDB" id="9782387at2"/>
<evidence type="ECO:0000259" key="6">
    <source>
        <dbReference type="Pfam" id="PF04055"/>
    </source>
</evidence>
<dbReference type="AlphaFoldDB" id="E3J662"/>
<dbReference type="Proteomes" id="UP000002484">
    <property type="component" value="Chromosome"/>
</dbReference>
<keyword evidence="1" id="KW-0949">S-adenosyl-L-methionine</keyword>
<evidence type="ECO:0000256" key="2">
    <source>
        <dbReference type="ARBA" id="ARBA00022723"/>
    </source>
</evidence>
<evidence type="ECO:0000256" key="1">
    <source>
        <dbReference type="ARBA" id="ARBA00022691"/>
    </source>
</evidence>
<dbReference type="InterPro" id="IPR058240">
    <property type="entry name" value="rSAM_sf"/>
</dbReference>
<dbReference type="SFLD" id="SFLDF00365">
    <property type="entry name" value="thuricin_CD_(TrnCD-like)"/>
    <property type="match status" value="1"/>
</dbReference>
<dbReference type="SFLD" id="SFLDS00029">
    <property type="entry name" value="Radical_SAM"/>
    <property type="match status" value="1"/>
</dbReference>
<dbReference type="GO" id="GO:0046872">
    <property type="term" value="F:metal ion binding"/>
    <property type="evidence" value="ECO:0007669"/>
    <property type="project" value="UniProtKB-KW"/>
</dbReference>
<dbReference type="SFLD" id="SFLDG01386">
    <property type="entry name" value="main_SPASM_domain-containing"/>
    <property type="match status" value="1"/>
</dbReference>
<keyword evidence="4" id="KW-0411">Iron-sulfur</keyword>
<dbReference type="InterPro" id="IPR050377">
    <property type="entry name" value="Radical_SAM_PqqE_MftC-like"/>
</dbReference>
<proteinExistence type="predicted"/>
<dbReference type="STRING" id="298654.FraEuI1c_0267"/>